<dbReference type="AlphaFoldDB" id="M9RPI1"/>
<proteinExistence type="predicted"/>
<feature type="signal peptide" evidence="1">
    <location>
        <begin position="1"/>
        <end position="23"/>
    </location>
</feature>
<evidence type="ECO:0000313" key="4">
    <source>
        <dbReference type="Proteomes" id="UP000004688"/>
    </source>
</evidence>
<dbReference type="PANTHER" id="PTHR37089:SF4">
    <property type="entry name" value="EXPORTED PROTEIN"/>
    <property type="match status" value="1"/>
</dbReference>
<dbReference type="SMART" id="SM00972">
    <property type="entry name" value="SCPU"/>
    <property type="match status" value="1"/>
</dbReference>
<dbReference type="EMBL" id="CP003742">
    <property type="protein sequence ID" value="AGI74479.1"/>
    <property type="molecule type" value="Genomic_DNA"/>
</dbReference>
<evidence type="ECO:0000259" key="2">
    <source>
        <dbReference type="Pfam" id="PF05229"/>
    </source>
</evidence>
<reference evidence="3 4" key="1">
    <citation type="journal article" date="2013" name="PLoS ONE">
        <title>Poles Apart: Arctic and Antarctic Octadecabacter strains Share High Genome Plasticity and a New Type of Xanthorhodopsin.</title>
        <authorList>
            <person name="Vollmers J."/>
            <person name="Voget S."/>
            <person name="Dietrich S."/>
            <person name="Gollnow K."/>
            <person name="Smits M."/>
            <person name="Meyer K."/>
            <person name="Brinkhoff T."/>
            <person name="Simon M."/>
            <person name="Daniel R."/>
        </authorList>
    </citation>
    <scope>NUCLEOTIDE SEQUENCE [LARGE SCALE GENOMIC DNA]</scope>
    <source>
        <strain evidence="3 4">238</strain>
    </source>
</reference>
<evidence type="ECO:0000313" key="3">
    <source>
        <dbReference type="EMBL" id="AGI74479.1"/>
    </source>
</evidence>
<organism evidence="3 4">
    <name type="scientific">Octadecabacter arcticus 238</name>
    <dbReference type="NCBI Taxonomy" id="391616"/>
    <lineage>
        <taxon>Bacteria</taxon>
        <taxon>Pseudomonadati</taxon>
        <taxon>Pseudomonadota</taxon>
        <taxon>Alphaproteobacteria</taxon>
        <taxon>Rhodobacterales</taxon>
        <taxon>Roseobacteraceae</taxon>
        <taxon>Octadecabacter</taxon>
    </lineage>
</organism>
<dbReference type="InterPro" id="IPR007893">
    <property type="entry name" value="Spore_coat_U/FanG"/>
</dbReference>
<dbReference type="RefSeq" id="WP_015497410.1">
    <property type="nucleotide sequence ID" value="NC_020908.1"/>
</dbReference>
<name>M9RPI1_9RHOB</name>
<dbReference type="HOGENOM" id="CLU_069372_0_0_5"/>
<feature type="domain" description="Spore coat protein U/FanG" evidence="2">
    <location>
        <begin position="176"/>
        <end position="308"/>
    </location>
</feature>
<gene>
    <name evidence="3" type="ORF">OA238_c46250</name>
</gene>
<dbReference type="PANTHER" id="PTHR37089">
    <property type="entry name" value="PROTEIN U-RELATED"/>
    <property type="match status" value="1"/>
</dbReference>
<evidence type="ECO:0000256" key="1">
    <source>
        <dbReference type="SAM" id="SignalP"/>
    </source>
</evidence>
<dbReference type="InterPro" id="IPR053167">
    <property type="entry name" value="Spore_coat_component"/>
</dbReference>
<dbReference type="OrthoDB" id="7619526at2"/>
<dbReference type="STRING" id="391616.OA238_c46250"/>
<keyword evidence="1" id="KW-0732">Signal</keyword>
<keyword evidence="4" id="KW-1185">Reference proteome</keyword>
<protein>
    <recommendedName>
        <fullName evidence="2">Spore coat protein U/FanG domain-containing protein</fullName>
    </recommendedName>
</protein>
<accession>M9RPI1</accession>
<sequence>MPMMLRGLILSAVLSLFALQARAALVCETNIVSLDFGTISVRDGLPQQTSGPVTISCFGGTPGTTIQACLTLGSGSGGAAAGQSPRYLTRAGSATLQYQLSSQNSFSNGGTTWEAVGYAMALDATGSAMIAPTLYAEVTAVGSNAIVGAYSSHFDAGVDTEISYGALGCDQSDPASAFTVSATLTTSCTINVSNMDFGVIDTAIVAPVDQTATIEVSCTNASPYTISIGSGLQPADAGATGRRMANGPNLLAYGLYHDPSRTSAWGVSPATVAEGFGTGAYQLLTVYGRIFGNQTMSIGSYSDSVVVTVTY</sequence>
<dbReference type="Proteomes" id="UP000004688">
    <property type="component" value="Chromosome"/>
</dbReference>
<dbReference type="eggNOG" id="COG5430">
    <property type="taxonomic scope" value="Bacteria"/>
</dbReference>
<feature type="chain" id="PRO_5004102654" description="Spore coat protein U/FanG domain-containing protein" evidence="1">
    <location>
        <begin position="24"/>
        <end position="311"/>
    </location>
</feature>
<feature type="domain" description="Spore coat protein U/FanG" evidence="2">
    <location>
        <begin position="16"/>
        <end position="152"/>
    </location>
</feature>
<dbReference type="KEGG" id="oar:OA238_c46250"/>
<dbReference type="Pfam" id="PF05229">
    <property type="entry name" value="SCPU"/>
    <property type="match status" value="2"/>
</dbReference>